<organism evidence="1">
    <name type="scientific">marine metagenome</name>
    <dbReference type="NCBI Taxonomy" id="408172"/>
    <lineage>
        <taxon>unclassified sequences</taxon>
        <taxon>metagenomes</taxon>
        <taxon>ecological metagenomes</taxon>
    </lineage>
</organism>
<reference evidence="1" key="1">
    <citation type="submission" date="2018-05" db="EMBL/GenBank/DDBJ databases">
        <authorList>
            <person name="Lanie J.A."/>
            <person name="Ng W.-L."/>
            <person name="Kazmierczak K.M."/>
            <person name="Andrzejewski T.M."/>
            <person name="Davidsen T.M."/>
            <person name="Wayne K.J."/>
            <person name="Tettelin H."/>
            <person name="Glass J.I."/>
            <person name="Rusch D."/>
            <person name="Podicherti R."/>
            <person name="Tsui H.-C.T."/>
            <person name="Winkler M.E."/>
        </authorList>
    </citation>
    <scope>NUCLEOTIDE SEQUENCE</scope>
</reference>
<dbReference type="Gene3D" id="2.30.30.830">
    <property type="match status" value="1"/>
</dbReference>
<protein>
    <submittedName>
        <fullName evidence="1">Uncharacterized protein</fullName>
    </submittedName>
</protein>
<proteinExistence type="predicted"/>
<gene>
    <name evidence="1" type="ORF">METZ01_LOCUS245782</name>
</gene>
<name>A0A382I052_9ZZZZ</name>
<sequence length="132" mass="15029">MDFIKTKKITFSIFSILVLALLFSLVKTIMNYPKINSIELGKINGVVETETQPQNYNDDVVDDATFEYELIGYRVDTMGANSSVVVKKNNEEYVVQVGDLLENKYKLLSVSEKQVIFDYSGRIFELENLVGK</sequence>
<dbReference type="EMBL" id="UINC01064350">
    <property type="protein sequence ID" value="SVB92928.1"/>
    <property type="molecule type" value="Genomic_DNA"/>
</dbReference>
<evidence type="ECO:0000313" key="1">
    <source>
        <dbReference type="EMBL" id="SVB92928.1"/>
    </source>
</evidence>
<dbReference type="AlphaFoldDB" id="A0A382I052"/>
<accession>A0A382I052</accession>